<dbReference type="EMBL" id="CASHSV030000109">
    <property type="protein sequence ID" value="CAJ2650581.1"/>
    <property type="molecule type" value="Genomic_DNA"/>
</dbReference>
<keyword evidence="2" id="KW-1185">Reference proteome</keyword>
<dbReference type="Proteomes" id="UP001177021">
    <property type="component" value="Unassembled WGS sequence"/>
</dbReference>
<proteinExistence type="predicted"/>
<comment type="caution">
    <text evidence="1">The sequence shown here is derived from an EMBL/GenBank/DDBJ whole genome shotgun (WGS) entry which is preliminary data.</text>
</comment>
<protein>
    <submittedName>
        <fullName evidence="1">Uncharacterized protein</fullName>
    </submittedName>
</protein>
<gene>
    <name evidence="1" type="ORF">MILVUS5_LOCUS18375</name>
</gene>
<evidence type="ECO:0000313" key="2">
    <source>
        <dbReference type="Proteomes" id="UP001177021"/>
    </source>
</evidence>
<reference evidence="1" key="1">
    <citation type="submission" date="2023-10" db="EMBL/GenBank/DDBJ databases">
        <authorList>
            <person name="Rodriguez Cubillos JULIANA M."/>
            <person name="De Vega J."/>
        </authorList>
    </citation>
    <scope>NUCLEOTIDE SEQUENCE</scope>
</reference>
<evidence type="ECO:0000313" key="1">
    <source>
        <dbReference type="EMBL" id="CAJ2650581.1"/>
    </source>
</evidence>
<organism evidence="1 2">
    <name type="scientific">Trifolium pratense</name>
    <name type="common">Red clover</name>
    <dbReference type="NCBI Taxonomy" id="57577"/>
    <lineage>
        <taxon>Eukaryota</taxon>
        <taxon>Viridiplantae</taxon>
        <taxon>Streptophyta</taxon>
        <taxon>Embryophyta</taxon>
        <taxon>Tracheophyta</taxon>
        <taxon>Spermatophyta</taxon>
        <taxon>Magnoliopsida</taxon>
        <taxon>eudicotyledons</taxon>
        <taxon>Gunneridae</taxon>
        <taxon>Pentapetalae</taxon>
        <taxon>rosids</taxon>
        <taxon>fabids</taxon>
        <taxon>Fabales</taxon>
        <taxon>Fabaceae</taxon>
        <taxon>Papilionoideae</taxon>
        <taxon>50 kb inversion clade</taxon>
        <taxon>NPAAA clade</taxon>
        <taxon>Hologalegina</taxon>
        <taxon>IRL clade</taxon>
        <taxon>Trifolieae</taxon>
        <taxon>Trifolium</taxon>
    </lineage>
</organism>
<sequence>METKILHAQRKRENQKHLLLKEGKVERERERERGVLYVRYGIITMKGDGSERGQEKGKGDKAVSVISYISLSFLNFISFSFLFLNYNYF</sequence>
<name>A0ACB0K2U8_TRIPR</name>
<accession>A0ACB0K2U8</accession>